<reference evidence="1 2" key="1">
    <citation type="submission" date="2023-09" db="EMBL/GenBank/DDBJ databases">
        <authorList>
            <person name="Rey-Velasco X."/>
        </authorList>
    </citation>
    <scope>NUCLEOTIDE SEQUENCE [LARGE SCALE GENOMIC DNA]</scope>
    <source>
        <strain evidence="1 2">W242</strain>
    </source>
</reference>
<name>A0ABU2YDF4_9FLAO</name>
<protein>
    <submittedName>
        <fullName evidence="1">Uncharacterized protein</fullName>
    </submittedName>
</protein>
<evidence type="ECO:0000313" key="1">
    <source>
        <dbReference type="EMBL" id="MDT0556208.1"/>
    </source>
</evidence>
<proteinExistence type="predicted"/>
<accession>A0ABU2YDF4</accession>
<gene>
    <name evidence="1" type="ORF">RM538_09340</name>
</gene>
<evidence type="ECO:0000313" key="2">
    <source>
        <dbReference type="Proteomes" id="UP001254488"/>
    </source>
</evidence>
<dbReference type="EMBL" id="JAVRHZ010000005">
    <property type="protein sequence ID" value="MDT0556208.1"/>
    <property type="molecule type" value="Genomic_DNA"/>
</dbReference>
<comment type="caution">
    <text evidence="1">The sequence shown here is derived from an EMBL/GenBank/DDBJ whole genome shotgun (WGS) entry which is preliminary data.</text>
</comment>
<keyword evidence="2" id="KW-1185">Reference proteome</keyword>
<organism evidence="1 2">
    <name type="scientific">Patiriisocius hiemis</name>
    <dbReference type="NCBI Taxonomy" id="3075604"/>
    <lineage>
        <taxon>Bacteria</taxon>
        <taxon>Pseudomonadati</taxon>
        <taxon>Bacteroidota</taxon>
        <taxon>Flavobacteriia</taxon>
        <taxon>Flavobacteriales</taxon>
        <taxon>Flavobacteriaceae</taxon>
        <taxon>Patiriisocius</taxon>
    </lineage>
</organism>
<dbReference type="Proteomes" id="UP001254488">
    <property type="component" value="Unassembled WGS sequence"/>
</dbReference>
<sequence>MSNQKIDLDKMMVDEWRNLGFYYDRDDRIDVNQWRFYGSKKGFQNFVSLLEKYTNNPQNEIISEHGHFGPYSYLKIMTWDKPVITEDYIAGTIQDLKNLQQIIADKLSTSRPGQTFNIDKDYGQDNTITAKFFVMSDDFDPYTMDELIVSGRQNIVNENMNQKK</sequence>
<dbReference type="RefSeq" id="WP_311333163.1">
    <property type="nucleotide sequence ID" value="NZ_JAVRHZ010000005.1"/>
</dbReference>